<name>A0A1R3IW21_COCAP</name>
<gene>
    <name evidence="10" type="ORF">CCACVL1_09461</name>
</gene>
<dbReference type="Pfam" id="PF00295">
    <property type="entry name" value="Glyco_hydro_28"/>
    <property type="match status" value="1"/>
</dbReference>
<evidence type="ECO:0000313" key="11">
    <source>
        <dbReference type="Proteomes" id="UP000188268"/>
    </source>
</evidence>
<comment type="caution">
    <text evidence="10">The sequence shown here is derived from an EMBL/GenBank/DDBJ whole genome shotgun (WGS) entry which is preliminary data.</text>
</comment>
<organism evidence="10 11">
    <name type="scientific">Corchorus capsularis</name>
    <name type="common">Jute</name>
    <dbReference type="NCBI Taxonomy" id="210143"/>
    <lineage>
        <taxon>Eukaryota</taxon>
        <taxon>Viridiplantae</taxon>
        <taxon>Streptophyta</taxon>
        <taxon>Embryophyta</taxon>
        <taxon>Tracheophyta</taxon>
        <taxon>Spermatophyta</taxon>
        <taxon>Magnoliopsida</taxon>
        <taxon>eudicotyledons</taxon>
        <taxon>Gunneridae</taxon>
        <taxon>Pentapetalae</taxon>
        <taxon>rosids</taxon>
        <taxon>malvids</taxon>
        <taxon>Malvales</taxon>
        <taxon>Malvaceae</taxon>
        <taxon>Grewioideae</taxon>
        <taxon>Apeibeae</taxon>
        <taxon>Corchorus</taxon>
    </lineage>
</organism>
<evidence type="ECO:0000256" key="5">
    <source>
        <dbReference type="ARBA" id="ARBA00022801"/>
    </source>
</evidence>
<evidence type="ECO:0000256" key="2">
    <source>
        <dbReference type="ARBA" id="ARBA00008834"/>
    </source>
</evidence>
<dbReference type="InterPro" id="IPR000743">
    <property type="entry name" value="Glyco_hydro_28"/>
</dbReference>
<evidence type="ECO:0000256" key="8">
    <source>
        <dbReference type="PROSITE-ProRule" id="PRU10052"/>
    </source>
</evidence>
<dbReference type="OrthoDB" id="187139at2759"/>
<dbReference type="Proteomes" id="UP000188268">
    <property type="component" value="Unassembled WGS sequence"/>
</dbReference>
<keyword evidence="5 9" id="KW-0378">Hydrolase</keyword>
<dbReference type="STRING" id="210143.A0A1R3IW21"/>
<evidence type="ECO:0000256" key="7">
    <source>
        <dbReference type="ARBA" id="ARBA00023316"/>
    </source>
</evidence>
<dbReference type="Gene3D" id="2.160.20.10">
    <property type="entry name" value="Single-stranded right-handed beta-helix, Pectin lyase-like"/>
    <property type="match status" value="2"/>
</dbReference>
<feature type="active site" evidence="8">
    <location>
        <position position="167"/>
    </location>
</feature>
<dbReference type="OMA" id="CISINVN"/>
<keyword evidence="11" id="KW-1185">Reference proteome</keyword>
<sequence length="195" mass="20619">MAQIDVMNFGAKADGKADLNQPLSAAWKQACASASPSKIVIPEGEFMLSQVTLEGPCKAPLEVQVGGNLKAPTDPSRYNNIPSWVTFQRIDHLTLSGPGTFDGQGLTFTNMTITAPDESPNTDGIHIGRSNEITITDSMISTGNDCVSLGGGSQNVTVRRVTCGPGHGISVGSLGKYKDDTTRVHTFSENFFVAT</sequence>
<reference evidence="10 11" key="1">
    <citation type="submission" date="2013-09" db="EMBL/GenBank/DDBJ databases">
        <title>Corchorus capsularis genome sequencing.</title>
        <authorList>
            <person name="Alam M."/>
            <person name="Haque M.S."/>
            <person name="Islam M.S."/>
            <person name="Emdad E.M."/>
            <person name="Islam M.M."/>
            <person name="Ahmed B."/>
            <person name="Halim A."/>
            <person name="Hossen Q.M.M."/>
            <person name="Hossain M.Z."/>
            <person name="Ahmed R."/>
            <person name="Khan M.M."/>
            <person name="Islam R."/>
            <person name="Rashid M.M."/>
            <person name="Khan S.A."/>
            <person name="Rahman M.S."/>
            <person name="Alam M."/>
        </authorList>
    </citation>
    <scope>NUCLEOTIDE SEQUENCE [LARGE SCALE GENOMIC DNA]</scope>
    <source>
        <strain evidence="11">cv. CVL-1</strain>
        <tissue evidence="10">Whole seedling</tissue>
    </source>
</reference>
<dbReference type="InterPro" id="IPR011050">
    <property type="entry name" value="Pectin_lyase_fold/virulence"/>
</dbReference>
<dbReference type="GO" id="GO:0005975">
    <property type="term" value="P:carbohydrate metabolic process"/>
    <property type="evidence" value="ECO:0007669"/>
    <property type="project" value="InterPro"/>
</dbReference>
<comment type="subcellular location">
    <subcellularLocation>
        <location evidence="1">Secreted</location>
        <location evidence="1">Cell wall</location>
    </subcellularLocation>
</comment>
<evidence type="ECO:0000256" key="3">
    <source>
        <dbReference type="ARBA" id="ARBA00022512"/>
    </source>
</evidence>
<dbReference type="SMART" id="SM00710">
    <property type="entry name" value="PbH1"/>
    <property type="match status" value="3"/>
</dbReference>
<dbReference type="GO" id="GO:0004650">
    <property type="term" value="F:polygalacturonase activity"/>
    <property type="evidence" value="ECO:0007669"/>
    <property type="project" value="InterPro"/>
</dbReference>
<comment type="similarity">
    <text evidence="2 9">Belongs to the glycosyl hydrolase 28 family.</text>
</comment>
<keyword evidence="6 9" id="KW-0326">Glycosidase</keyword>
<dbReference type="EMBL" id="AWWV01009393">
    <property type="protein sequence ID" value="OMO86778.1"/>
    <property type="molecule type" value="Genomic_DNA"/>
</dbReference>
<proteinExistence type="inferred from homology"/>
<keyword evidence="3" id="KW-0134">Cell wall</keyword>
<dbReference type="AlphaFoldDB" id="A0A1R3IW21"/>
<dbReference type="PANTHER" id="PTHR31375">
    <property type="match status" value="1"/>
</dbReference>
<evidence type="ECO:0000256" key="6">
    <source>
        <dbReference type="ARBA" id="ARBA00023295"/>
    </source>
</evidence>
<dbReference type="InterPro" id="IPR012334">
    <property type="entry name" value="Pectin_lyas_fold"/>
</dbReference>
<protein>
    <submittedName>
        <fullName evidence="10">Glycoside hydrolase, family 28</fullName>
    </submittedName>
</protein>
<dbReference type="PROSITE" id="PS00502">
    <property type="entry name" value="POLYGALACTURONASE"/>
    <property type="match status" value="1"/>
</dbReference>
<keyword evidence="4" id="KW-0964">Secreted</keyword>
<evidence type="ECO:0000256" key="1">
    <source>
        <dbReference type="ARBA" id="ARBA00004191"/>
    </source>
</evidence>
<evidence type="ECO:0000256" key="9">
    <source>
        <dbReference type="RuleBase" id="RU361169"/>
    </source>
</evidence>
<dbReference type="GO" id="GO:0071555">
    <property type="term" value="P:cell wall organization"/>
    <property type="evidence" value="ECO:0007669"/>
    <property type="project" value="UniProtKB-KW"/>
</dbReference>
<evidence type="ECO:0000256" key="4">
    <source>
        <dbReference type="ARBA" id="ARBA00022525"/>
    </source>
</evidence>
<keyword evidence="7" id="KW-0961">Cell wall biogenesis/degradation</keyword>
<dbReference type="Gramene" id="OMO86778">
    <property type="protein sequence ID" value="OMO86778"/>
    <property type="gene ID" value="CCACVL1_09461"/>
</dbReference>
<dbReference type="SUPFAM" id="SSF51126">
    <property type="entry name" value="Pectin lyase-like"/>
    <property type="match status" value="1"/>
</dbReference>
<accession>A0A1R3IW21</accession>
<evidence type="ECO:0000313" key="10">
    <source>
        <dbReference type="EMBL" id="OMO86778.1"/>
    </source>
</evidence>
<dbReference type="InterPro" id="IPR006626">
    <property type="entry name" value="PbH1"/>
</dbReference>